<accession>A0ACD5ZSC8</accession>
<sequence length="525" mass="57741">MTCTLMCYGLQFAAMEYWLYYYLLSATVCLALYLFLSSLRPPATGGSRPQLPPGPSALTVAGLLFFYGRGKFGTIIRLVRSWYGPVFTLRLKPSHPTIFVSDHAATHRALVQCGAALADRPPATFSSRIFSSDQHDIASCSYGPLWSVLRRNLTGRVLHPSNLQRYAGARRRAADVLVAGITRQTRDGRVVVIEELLHRAVYHVLVCMCFGDGLDSDDVVASVEAVQREFTTSAIGFQVLDVYTAVAKIVFRRTWKKLVSLRRRQEELLLPLIRARGEGGGAINAVSYVDSLLGLSIPEDGSVRNLTEGEMVSLCSEFLAAGTDSTAAVAQWVMANLVDQPEIQAKLRAEIRDVSGDGVFDEQNLSRMPYLKAVVLEGLRRHPPAQFVMPHAATTDGYDGTPDAGFHVPRHASVNFALAEMGLDEAVWPEAKRFRPERFLPGGEGADLHLTGGKGEIKMIPFGAGRRACPGIELSLLHLEYLVARLVSGFEWHAAVDGEQVDFAERLELSIVMRRPLRARVIPCS</sequence>
<proteinExistence type="predicted"/>
<keyword evidence="2" id="KW-1185">Reference proteome</keyword>
<reference evidence="1" key="1">
    <citation type="submission" date="2021-05" db="EMBL/GenBank/DDBJ databases">
        <authorList>
            <person name="Scholz U."/>
            <person name="Mascher M."/>
            <person name="Fiebig A."/>
        </authorList>
    </citation>
    <scope>NUCLEOTIDE SEQUENCE [LARGE SCALE GENOMIC DNA]</scope>
</reference>
<protein>
    <submittedName>
        <fullName evidence="1">Uncharacterized protein</fullName>
    </submittedName>
</protein>
<dbReference type="Proteomes" id="UP001732700">
    <property type="component" value="Chromosome 7A"/>
</dbReference>
<evidence type="ECO:0000313" key="2">
    <source>
        <dbReference type="Proteomes" id="UP001732700"/>
    </source>
</evidence>
<organism evidence="1 2">
    <name type="scientific">Avena sativa</name>
    <name type="common">Oat</name>
    <dbReference type="NCBI Taxonomy" id="4498"/>
    <lineage>
        <taxon>Eukaryota</taxon>
        <taxon>Viridiplantae</taxon>
        <taxon>Streptophyta</taxon>
        <taxon>Embryophyta</taxon>
        <taxon>Tracheophyta</taxon>
        <taxon>Spermatophyta</taxon>
        <taxon>Magnoliopsida</taxon>
        <taxon>Liliopsida</taxon>
        <taxon>Poales</taxon>
        <taxon>Poaceae</taxon>
        <taxon>BOP clade</taxon>
        <taxon>Pooideae</taxon>
        <taxon>Poodae</taxon>
        <taxon>Poeae</taxon>
        <taxon>Poeae Chloroplast Group 1 (Aveneae type)</taxon>
        <taxon>Aveninae</taxon>
        <taxon>Avena</taxon>
    </lineage>
</organism>
<evidence type="ECO:0000313" key="1">
    <source>
        <dbReference type="EnsemblPlants" id="AVESA.00010b.r2.7AG1206280.1.CDS.1"/>
    </source>
</evidence>
<dbReference type="EnsemblPlants" id="AVESA.00010b.r2.7AG1206280.1">
    <property type="protein sequence ID" value="AVESA.00010b.r2.7AG1206280.1.CDS.1"/>
    <property type="gene ID" value="AVESA.00010b.r2.7AG1206280"/>
</dbReference>
<reference evidence="1" key="2">
    <citation type="submission" date="2025-09" db="UniProtKB">
        <authorList>
            <consortium name="EnsemblPlants"/>
        </authorList>
    </citation>
    <scope>IDENTIFICATION</scope>
</reference>
<name>A0ACD5ZSC8_AVESA</name>